<keyword evidence="2" id="KW-1185">Reference proteome</keyword>
<name>A0A8H3EXU3_9LECA</name>
<reference evidence="1" key="1">
    <citation type="submission" date="2021-03" db="EMBL/GenBank/DDBJ databases">
        <authorList>
            <person name="Tagirdzhanova G."/>
        </authorList>
    </citation>
    <scope>NUCLEOTIDE SEQUENCE</scope>
</reference>
<dbReference type="Proteomes" id="UP000664521">
    <property type="component" value="Unassembled WGS sequence"/>
</dbReference>
<evidence type="ECO:0000313" key="1">
    <source>
        <dbReference type="EMBL" id="CAF9913605.1"/>
    </source>
</evidence>
<proteinExistence type="predicted"/>
<protein>
    <submittedName>
        <fullName evidence="1">Uncharacterized protein</fullName>
    </submittedName>
</protein>
<accession>A0A8H3EXU3</accession>
<dbReference type="OrthoDB" id="4148767at2759"/>
<dbReference type="AlphaFoldDB" id="A0A8H3EXU3"/>
<sequence>MKNAPREMKGYLDNLRSELYGERDYFKKAMRQVRSRSKSNPRYHVDCAPLKILNDSVRHLMQEFKRLERPFLEVLPEDEEDKDVEKTEESSPFRVKYAPMDFGHRYIWLRSKKDIVALADQVTRIQSRRIAFDTNTMVQSIHDIEKRLKDVDDRLWDVEEHLMGERLEDGKVYVKRRYHDS</sequence>
<gene>
    <name evidence="1" type="ORF">HETSPECPRED_001608</name>
</gene>
<organism evidence="1 2">
    <name type="scientific">Heterodermia speciosa</name>
    <dbReference type="NCBI Taxonomy" id="116794"/>
    <lineage>
        <taxon>Eukaryota</taxon>
        <taxon>Fungi</taxon>
        <taxon>Dikarya</taxon>
        <taxon>Ascomycota</taxon>
        <taxon>Pezizomycotina</taxon>
        <taxon>Lecanoromycetes</taxon>
        <taxon>OSLEUM clade</taxon>
        <taxon>Lecanoromycetidae</taxon>
        <taxon>Caliciales</taxon>
        <taxon>Physciaceae</taxon>
        <taxon>Heterodermia</taxon>
    </lineage>
</organism>
<dbReference type="EMBL" id="CAJPDS010000013">
    <property type="protein sequence ID" value="CAF9913605.1"/>
    <property type="molecule type" value="Genomic_DNA"/>
</dbReference>
<comment type="caution">
    <text evidence="1">The sequence shown here is derived from an EMBL/GenBank/DDBJ whole genome shotgun (WGS) entry which is preliminary data.</text>
</comment>
<evidence type="ECO:0000313" key="2">
    <source>
        <dbReference type="Proteomes" id="UP000664521"/>
    </source>
</evidence>